<evidence type="ECO:0000313" key="2">
    <source>
        <dbReference type="Proteomes" id="UP000222366"/>
    </source>
</evidence>
<dbReference type="Pfam" id="PF08892">
    <property type="entry name" value="YqcI_YcgG"/>
    <property type="match status" value="1"/>
</dbReference>
<evidence type="ECO:0000313" key="1">
    <source>
        <dbReference type="EMBL" id="PHM66160.1"/>
    </source>
</evidence>
<protein>
    <recommendedName>
        <fullName evidence="3">YqcI/YcgG family protein</fullName>
    </recommendedName>
</protein>
<proteinExistence type="predicted"/>
<reference evidence="1 2" key="1">
    <citation type="journal article" date="2017" name="Nat. Microbiol.">
        <title>Natural product diversity associated with the nematode symbionts Photorhabdus and Xenorhabdus.</title>
        <authorList>
            <person name="Tobias N.J."/>
            <person name="Wolff H."/>
            <person name="Djahanschiri B."/>
            <person name="Grundmann F."/>
            <person name="Kronenwerth M."/>
            <person name="Shi Y.M."/>
            <person name="Simonyi S."/>
            <person name="Grun P."/>
            <person name="Shapiro-Ilan D."/>
            <person name="Pidot S.J."/>
            <person name="Stinear T.P."/>
            <person name="Ebersberger I."/>
            <person name="Bode H.B."/>
        </authorList>
    </citation>
    <scope>NUCLEOTIDE SEQUENCE [LARGE SCALE GENOMIC DNA]</scope>
    <source>
        <strain evidence="1 2">DSM 17904</strain>
    </source>
</reference>
<organism evidence="1 2">
    <name type="scientific">Xenorhabdus stockiae</name>
    <dbReference type="NCBI Taxonomy" id="351614"/>
    <lineage>
        <taxon>Bacteria</taxon>
        <taxon>Pseudomonadati</taxon>
        <taxon>Pseudomonadota</taxon>
        <taxon>Gammaproteobacteria</taxon>
        <taxon>Enterobacterales</taxon>
        <taxon>Morganellaceae</taxon>
        <taxon>Xenorhabdus</taxon>
    </lineage>
</organism>
<dbReference type="PANTHER" id="PTHR40045">
    <property type="entry name" value="YCGG FAMILY PROTEIN"/>
    <property type="match status" value="1"/>
</dbReference>
<sequence>MNILDKNLGVTKLISQPQVNESEKDWHHTVLSDIGFRLDHVDFPCVFSKRAFKKKLLKFIFVENAEKSGIQHLAEGLKDYVELSQNWNGDLNTAYPLIVAFSQEAIRVQSISDYHAFGWEVLQKLHDIDPEPWPEGISEDPDSSAWCMCFNGMQLFCNMSSPANQSRRSRNLGEHFIMVINPRERFDIVAGNTPGGRKIRANIRNRIDKYDDIPRSLQLGSYGTEALEWQQYGLLDENVKREGKCPFMFRKK</sequence>
<comment type="caution">
    <text evidence="1">The sequence shown here is derived from an EMBL/GenBank/DDBJ whole genome shotgun (WGS) entry which is preliminary data.</text>
</comment>
<dbReference type="Proteomes" id="UP000222366">
    <property type="component" value="Unassembled WGS sequence"/>
</dbReference>
<name>A0A2D0KRW1_9GAMM</name>
<keyword evidence="2" id="KW-1185">Reference proteome</keyword>
<dbReference type="EMBL" id="NJAJ01000010">
    <property type="protein sequence ID" value="PHM66160.1"/>
    <property type="molecule type" value="Genomic_DNA"/>
</dbReference>
<dbReference type="RefSeq" id="WP_211284296.1">
    <property type="nucleotide sequence ID" value="NZ_CAWNRH010000002.1"/>
</dbReference>
<dbReference type="InterPro" id="IPR014988">
    <property type="entry name" value="Uncharacterised_YqcI/YcgG"/>
</dbReference>
<accession>A0A2D0KRW1</accession>
<dbReference type="PANTHER" id="PTHR40045:SF1">
    <property type="entry name" value="YQCI_YCGG FAMILY PROTEIN"/>
    <property type="match status" value="1"/>
</dbReference>
<dbReference type="AlphaFoldDB" id="A0A2D0KRW1"/>
<gene>
    <name evidence="1" type="ORF">Xsto_01385</name>
</gene>
<evidence type="ECO:0008006" key="3">
    <source>
        <dbReference type="Google" id="ProtNLM"/>
    </source>
</evidence>